<reference evidence="1" key="1">
    <citation type="submission" date="2015-06" db="EMBL/GenBank/DDBJ databases">
        <authorList>
            <person name="Nguyen H."/>
        </authorList>
    </citation>
    <scope>NUCLEOTIDE SEQUENCE</scope>
    <source>
        <strain evidence="1">DAOM 180753</strain>
    </source>
</reference>
<evidence type="ECO:0000313" key="1">
    <source>
        <dbReference type="EMBL" id="KAJ9487666.1"/>
    </source>
</evidence>
<protein>
    <submittedName>
        <fullName evidence="1">Uncharacterized protein</fullName>
    </submittedName>
</protein>
<organism evidence="1 2">
    <name type="scientific">Penicillium thymicola</name>
    <dbReference type="NCBI Taxonomy" id="293382"/>
    <lineage>
        <taxon>Eukaryota</taxon>
        <taxon>Fungi</taxon>
        <taxon>Dikarya</taxon>
        <taxon>Ascomycota</taxon>
        <taxon>Pezizomycotina</taxon>
        <taxon>Eurotiomycetes</taxon>
        <taxon>Eurotiomycetidae</taxon>
        <taxon>Eurotiales</taxon>
        <taxon>Aspergillaceae</taxon>
        <taxon>Penicillium</taxon>
    </lineage>
</organism>
<dbReference type="AlphaFoldDB" id="A0AAI9TI78"/>
<dbReference type="Proteomes" id="UP001227192">
    <property type="component" value="Unassembled WGS sequence"/>
</dbReference>
<accession>A0AAI9TI78</accession>
<evidence type="ECO:0000313" key="2">
    <source>
        <dbReference type="Proteomes" id="UP001227192"/>
    </source>
</evidence>
<dbReference type="EMBL" id="LACB01000149">
    <property type="protein sequence ID" value="KAJ9487666.1"/>
    <property type="molecule type" value="Genomic_DNA"/>
</dbReference>
<gene>
    <name evidence="1" type="ORF">VN97_g5635</name>
</gene>
<sequence>MNVRSPTYMIPVELLDHPASLCAYDAGVESADNISMTLPSFIDTRLARDLLAHFASQEPDRYKALAATGFPVLGSINPECALVQNTIERAGGHYVVDMDDTKLIEEGKAGIC</sequence>
<keyword evidence="2" id="KW-1185">Reference proteome</keyword>
<name>A0AAI9TI78_PENTH</name>
<reference evidence="1" key="2">
    <citation type="journal article" date="2016" name="Fungal Biol.">
        <title>Ochratoxin A production by Penicillium thymicola.</title>
        <authorList>
            <person name="Nguyen H.D.T."/>
            <person name="McMullin D.R."/>
            <person name="Ponomareva E."/>
            <person name="Riley R."/>
            <person name="Pomraning K.R."/>
            <person name="Baker S.E."/>
            <person name="Seifert K.A."/>
        </authorList>
    </citation>
    <scope>NUCLEOTIDE SEQUENCE</scope>
    <source>
        <strain evidence="1">DAOM 180753</strain>
    </source>
</reference>
<comment type="caution">
    <text evidence="1">The sequence shown here is derived from an EMBL/GenBank/DDBJ whole genome shotgun (WGS) entry which is preliminary data.</text>
</comment>
<proteinExistence type="predicted"/>